<dbReference type="Pfam" id="PF02824">
    <property type="entry name" value="TGS"/>
    <property type="match status" value="1"/>
</dbReference>
<dbReference type="Proteomes" id="UP000655225">
    <property type="component" value="Unassembled WGS sequence"/>
</dbReference>
<comment type="caution">
    <text evidence="3">The sequence shown here is derived from an EMBL/GenBank/DDBJ whole genome shotgun (WGS) entry which is preliminary data.</text>
</comment>
<dbReference type="InterPro" id="IPR004095">
    <property type="entry name" value="TGS"/>
</dbReference>
<reference evidence="3 4" key="1">
    <citation type="submission" date="2020-04" db="EMBL/GenBank/DDBJ databases">
        <title>Plant Genome Project.</title>
        <authorList>
            <person name="Zhang R.-G."/>
        </authorList>
    </citation>
    <scope>NUCLEOTIDE SEQUENCE [LARGE SCALE GENOMIC DNA]</scope>
    <source>
        <strain evidence="3">YNK0</strain>
        <tissue evidence="3">Leaf</tissue>
    </source>
</reference>
<keyword evidence="4" id="KW-1185">Reference proteome</keyword>
<protein>
    <recommendedName>
        <fullName evidence="2">TGS domain-containing protein</fullName>
    </recommendedName>
</protein>
<dbReference type="EMBL" id="JABCRI010000021">
    <property type="protein sequence ID" value="KAF8380557.1"/>
    <property type="molecule type" value="Genomic_DNA"/>
</dbReference>
<dbReference type="AlphaFoldDB" id="A0A835D1L6"/>
<accession>A0A835D1L6</accession>
<dbReference type="CDD" id="cd01667">
    <property type="entry name" value="TGS_ThrRS"/>
    <property type="match status" value="1"/>
</dbReference>
<organism evidence="3 4">
    <name type="scientific">Tetracentron sinense</name>
    <name type="common">Spur-leaf</name>
    <dbReference type="NCBI Taxonomy" id="13715"/>
    <lineage>
        <taxon>Eukaryota</taxon>
        <taxon>Viridiplantae</taxon>
        <taxon>Streptophyta</taxon>
        <taxon>Embryophyta</taxon>
        <taxon>Tracheophyta</taxon>
        <taxon>Spermatophyta</taxon>
        <taxon>Magnoliopsida</taxon>
        <taxon>Trochodendrales</taxon>
        <taxon>Trochodendraceae</taxon>
        <taxon>Tetracentron</taxon>
    </lineage>
</organism>
<feature type="domain" description="TGS" evidence="2">
    <location>
        <begin position="391"/>
        <end position="427"/>
    </location>
</feature>
<sequence length="437" mass="48786">MRVSSLYLLTYAPLRILSSTAAAATPAMGETPDPKLKLCHSKDEDYLHYVIPKRISLFESIKAQQIEESQRIGGESINIVVMVMESDLEGSERRDSYVVGNEIWAELSLVYRVQFASQAALAKLSCLWLRCHERQNLSKKKLGRENSCFGGADQLGDLGVDLGTTLLCIGRRVSYSYLLAYAPLCILSSTAAMRPAMGETPDPKLKSCHSKDEDYLHDVIPKRISLFESIKVQQTEERQRIDGESIKNPYAPLHILSSTTAERPAMGETPNPKLKPGHSKDKDYLHDVIPKRISLFEFIKAQQIEERQRIGGESIKRVSSSYLLAYAPLCILSSTAAARPVMGETPDPKLKPCHSKDEDYFHDIIPKRISLFESIKAQQIEERQRIGGESIKVTLPDGTVKEGKKWITSPLDIAKGISKSLAASALISQHAFQVQMW</sequence>
<evidence type="ECO:0000256" key="1">
    <source>
        <dbReference type="SAM" id="MobiDB-lite"/>
    </source>
</evidence>
<evidence type="ECO:0000313" key="4">
    <source>
        <dbReference type="Proteomes" id="UP000655225"/>
    </source>
</evidence>
<dbReference type="InterPro" id="IPR012675">
    <property type="entry name" value="Beta-grasp_dom_sf"/>
</dbReference>
<evidence type="ECO:0000259" key="2">
    <source>
        <dbReference type="Pfam" id="PF02824"/>
    </source>
</evidence>
<proteinExistence type="predicted"/>
<name>A0A835D1L6_TETSI</name>
<gene>
    <name evidence="3" type="ORF">HHK36_028045</name>
</gene>
<dbReference type="Gene3D" id="3.10.20.30">
    <property type="match status" value="1"/>
</dbReference>
<feature type="region of interest" description="Disordered" evidence="1">
    <location>
        <begin position="259"/>
        <end position="281"/>
    </location>
</feature>
<evidence type="ECO:0000313" key="3">
    <source>
        <dbReference type="EMBL" id="KAF8380557.1"/>
    </source>
</evidence>